<keyword evidence="2" id="KW-1185">Reference proteome</keyword>
<protein>
    <submittedName>
        <fullName evidence="1">Uncharacterized protein</fullName>
    </submittedName>
</protein>
<dbReference type="RefSeq" id="WP_186922375.1">
    <property type="nucleotide sequence ID" value="NZ_JACOFW010000006.1"/>
</dbReference>
<gene>
    <name evidence="1" type="ORF">H8K52_08025</name>
</gene>
<name>A0ABR6X2V7_9BURK</name>
<comment type="caution">
    <text evidence="1">The sequence shown here is derived from an EMBL/GenBank/DDBJ whole genome shotgun (WGS) entry which is preliminary data.</text>
</comment>
<proteinExistence type="predicted"/>
<evidence type="ECO:0000313" key="1">
    <source>
        <dbReference type="EMBL" id="MBC3807290.1"/>
    </source>
</evidence>
<evidence type="ECO:0000313" key="2">
    <source>
        <dbReference type="Proteomes" id="UP000648257"/>
    </source>
</evidence>
<accession>A0ABR6X2V7</accession>
<organism evidence="1 2">
    <name type="scientific">Undibacterium seohonense</name>
    <dbReference type="NCBI Taxonomy" id="1344950"/>
    <lineage>
        <taxon>Bacteria</taxon>
        <taxon>Pseudomonadati</taxon>
        <taxon>Pseudomonadota</taxon>
        <taxon>Betaproteobacteria</taxon>
        <taxon>Burkholderiales</taxon>
        <taxon>Oxalobacteraceae</taxon>
        <taxon>Undibacterium</taxon>
    </lineage>
</organism>
<sequence length="184" mass="20414">MHDVYFDKTEKGKDEISHRTYHLSAKLRPLLVIIDGKRSATELLKNVYGLGLTQSHLDSLLAEGFIARRTEVAGLLTTATATATASAIEASVDNQLETTPTVESSYARLIAVRNFFNETVKQTLGLRGFGLQLKVERAASLDDFIELRGVFLEAVEKHKGPETAHDLAVRLDHVLYQRDTTTTM</sequence>
<dbReference type="Proteomes" id="UP000648257">
    <property type="component" value="Unassembled WGS sequence"/>
</dbReference>
<reference evidence="1 2" key="1">
    <citation type="submission" date="2020-08" db="EMBL/GenBank/DDBJ databases">
        <title>Novel species isolated from subtropical streams in China.</title>
        <authorList>
            <person name="Lu H."/>
        </authorList>
    </citation>
    <scope>NUCLEOTIDE SEQUENCE [LARGE SCALE GENOMIC DNA]</scope>
    <source>
        <strain evidence="1 2">KACC 16656</strain>
    </source>
</reference>
<dbReference type="EMBL" id="JACOFW010000006">
    <property type="protein sequence ID" value="MBC3807290.1"/>
    <property type="molecule type" value="Genomic_DNA"/>
</dbReference>